<dbReference type="Proteomes" id="UP000011115">
    <property type="component" value="Unassembled WGS sequence"/>
</dbReference>
<dbReference type="HOGENOM" id="CLU_043741_4_0_1"/>
<accession>M1DR27</accession>
<name>M1DR27_SOLTU</name>
<evidence type="ECO:0000256" key="1">
    <source>
        <dbReference type="SAM" id="MobiDB-lite"/>
    </source>
</evidence>
<organism evidence="2 3">
    <name type="scientific">Solanum tuberosum</name>
    <name type="common">Potato</name>
    <dbReference type="NCBI Taxonomy" id="4113"/>
    <lineage>
        <taxon>Eukaryota</taxon>
        <taxon>Viridiplantae</taxon>
        <taxon>Streptophyta</taxon>
        <taxon>Embryophyta</taxon>
        <taxon>Tracheophyta</taxon>
        <taxon>Spermatophyta</taxon>
        <taxon>Magnoliopsida</taxon>
        <taxon>eudicotyledons</taxon>
        <taxon>Gunneridae</taxon>
        <taxon>Pentapetalae</taxon>
        <taxon>asterids</taxon>
        <taxon>lamiids</taxon>
        <taxon>Solanales</taxon>
        <taxon>Solanaceae</taxon>
        <taxon>Solanoideae</taxon>
        <taxon>Solaneae</taxon>
        <taxon>Solanum</taxon>
    </lineage>
</organism>
<feature type="region of interest" description="Disordered" evidence="1">
    <location>
        <begin position="50"/>
        <end position="108"/>
    </location>
</feature>
<evidence type="ECO:0000313" key="3">
    <source>
        <dbReference type="Proteomes" id="UP000011115"/>
    </source>
</evidence>
<keyword evidence="3" id="KW-1185">Reference proteome</keyword>
<dbReference type="Gramene" id="PGSC0003DMT400093011">
    <property type="protein sequence ID" value="PGSC0003DMT400093011"/>
    <property type="gene ID" value="PGSC0003DMG400042582"/>
</dbReference>
<sequence length="108" mass="12463">MGADPRTKMCKFVSGVSQMVFKEYRTSMIINKMDIAHLTIHAQQIEEEKLKERSREGKRANISDGDFSHSRFYGHGRSNFRQMFSSQGSSSAPDPMLNKYRVYNPKPQ</sequence>
<feature type="compositionally biased region" description="Basic and acidic residues" evidence="1">
    <location>
        <begin position="50"/>
        <end position="69"/>
    </location>
</feature>
<dbReference type="EnsemblPlants" id="PGSC0003DMT400093011">
    <property type="protein sequence ID" value="PGSC0003DMT400093011"/>
    <property type="gene ID" value="PGSC0003DMG400042582"/>
</dbReference>
<dbReference type="InParanoid" id="M1DR27"/>
<proteinExistence type="predicted"/>
<reference evidence="2" key="2">
    <citation type="submission" date="2015-06" db="UniProtKB">
        <authorList>
            <consortium name="EnsemblPlants"/>
        </authorList>
    </citation>
    <scope>IDENTIFICATION</scope>
    <source>
        <strain evidence="2">DM1-3 516 R44</strain>
    </source>
</reference>
<feature type="compositionally biased region" description="Polar residues" evidence="1">
    <location>
        <begin position="79"/>
        <end position="92"/>
    </location>
</feature>
<dbReference type="PaxDb" id="4113-PGSC0003DMT400093011"/>
<reference evidence="3" key="1">
    <citation type="journal article" date="2011" name="Nature">
        <title>Genome sequence and analysis of the tuber crop potato.</title>
        <authorList>
            <consortium name="The Potato Genome Sequencing Consortium"/>
        </authorList>
    </citation>
    <scope>NUCLEOTIDE SEQUENCE [LARGE SCALE GENOMIC DNA]</scope>
    <source>
        <strain evidence="3">cv. DM1-3 516 R44</strain>
    </source>
</reference>
<evidence type="ECO:0000313" key="2">
    <source>
        <dbReference type="EnsemblPlants" id="PGSC0003DMT400093011"/>
    </source>
</evidence>
<protein>
    <submittedName>
        <fullName evidence="2">Gag-pol protein</fullName>
    </submittedName>
</protein>
<dbReference type="AlphaFoldDB" id="M1DR27"/>